<evidence type="ECO:0000313" key="2">
    <source>
        <dbReference type="EMBL" id="TBO56282.1"/>
    </source>
</evidence>
<gene>
    <name evidence="2" type="ORF">EYS09_28770</name>
</gene>
<reference evidence="2 3" key="1">
    <citation type="submission" date="2019-02" db="EMBL/GenBank/DDBJ databases">
        <title>Draft Genome Sequence of Streptomyces sp. AM-2504, identified by 16S rRNA comparative analysis as a Streptomyces Kasugaensis strain.</title>
        <authorList>
            <person name="Napolioni V."/>
            <person name="Giuliodori A.M."/>
            <person name="Spurio R."/>
            <person name="Fabbretti A."/>
        </authorList>
    </citation>
    <scope>NUCLEOTIDE SEQUENCE [LARGE SCALE GENOMIC DNA]</scope>
    <source>
        <strain evidence="2 3">AM-2504</strain>
    </source>
</reference>
<dbReference type="OrthoDB" id="4337419at2"/>
<feature type="compositionally biased region" description="Basic residues" evidence="1">
    <location>
        <begin position="83"/>
        <end position="93"/>
    </location>
</feature>
<dbReference type="RefSeq" id="WP_052858337.1">
    <property type="nucleotide sequence ID" value="NZ_NDXL01000001.1"/>
</dbReference>
<dbReference type="AlphaFoldDB" id="A0A4Q9HN59"/>
<proteinExistence type="predicted"/>
<evidence type="ECO:0000313" key="3">
    <source>
        <dbReference type="Proteomes" id="UP000292452"/>
    </source>
</evidence>
<feature type="region of interest" description="Disordered" evidence="1">
    <location>
        <begin position="71"/>
        <end position="93"/>
    </location>
</feature>
<name>A0A4Q9HN59_STRKA</name>
<evidence type="ECO:0000256" key="1">
    <source>
        <dbReference type="SAM" id="MobiDB-lite"/>
    </source>
</evidence>
<dbReference type="GeneID" id="97375974"/>
<comment type="caution">
    <text evidence="2">The sequence shown here is derived from an EMBL/GenBank/DDBJ whole genome shotgun (WGS) entry which is preliminary data.</text>
</comment>
<sequence>MSSYHSPHPDGSDVHQPEDPAAEERAEAADRLGEELEGNKTARQEELTHEIYEQLKAGSEVDDIKHLIARLSRAGTEDAANRQRGHRATGGRP</sequence>
<keyword evidence="3" id="KW-1185">Reference proteome</keyword>
<organism evidence="2 3">
    <name type="scientific">Streptomyces kasugaensis</name>
    <dbReference type="NCBI Taxonomy" id="1946"/>
    <lineage>
        <taxon>Bacteria</taxon>
        <taxon>Bacillati</taxon>
        <taxon>Actinomycetota</taxon>
        <taxon>Actinomycetes</taxon>
        <taxon>Kitasatosporales</taxon>
        <taxon>Streptomycetaceae</taxon>
        <taxon>Streptomyces</taxon>
    </lineage>
</organism>
<feature type="compositionally biased region" description="Basic and acidic residues" evidence="1">
    <location>
        <begin position="7"/>
        <end position="45"/>
    </location>
</feature>
<feature type="region of interest" description="Disordered" evidence="1">
    <location>
        <begin position="1"/>
        <end position="45"/>
    </location>
</feature>
<dbReference type="Proteomes" id="UP000292452">
    <property type="component" value="Unassembled WGS sequence"/>
</dbReference>
<accession>A0A4Q9HN59</accession>
<protein>
    <submittedName>
        <fullName evidence="2">Uncharacterized protein</fullName>
    </submittedName>
</protein>
<dbReference type="EMBL" id="SIXH01000361">
    <property type="protein sequence ID" value="TBO56282.1"/>
    <property type="molecule type" value="Genomic_DNA"/>
</dbReference>